<evidence type="ECO:0000313" key="9">
    <source>
        <dbReference type="Proteomes" id="UP000823405"/>
    </source>
</evidence>
<accession>A0A9P6R3I0</accession>
<dbReference type="PANTHER" id="PTHR46896:SF3">
    <property type="entry name" value="FI06413P-RELATED"/>
    <property type="match status" value="1"/>
</dbReference>
<name>A0A9P6R3I0_9FUNG</name>
<keyword evidence="3" id="KW-0645">Protease</keyword>
<feature type="region of interest" description="Disordered" evidence="6">
    <location>
        <begin position="1"/>
        <end position="187"/>
    </location>
</feature>
<dbReference type="GO" id="GO:0006508">
    <property type="term" value="P:proteolysis"/>
    <property type="evidence" value="ECO:0007669"/>
    <property type="project" value="UniProtKB-KW"/>
</dbReference>
<feature type="domain" description="Ubiquitin-like protease family profile" evidence="7">
    <location>
        <begin position="394"/>
        <end position="664"/>
    </location>
</feature>
<keyword evidence="9" id="KW-1185">Reference proteome</keyword>
<dbReference type="AlphaFoldDB" id="A0A9P6R3I0"/>
<dbReference type="Proteomes" id="UP000823405">
    <property type="component" value="Unassembled WGS sequence"/>
</dbReference>
<evidence type="ECO:0000313" key="8">
    <source>
        <dbReference type="EMBL" id="KAG0311934.1"/>
    </source>
</evidence>
<evidence type="ECO:0000256" key="4">
    <source>
        <dbReference type="ARBA" id="ARBA00022786"/>
    </source>
</evidence>
<dbReference type="GO" id="GO:0005737">
    <property type="term" value="C:cytoplasm"/>
    <property type="evidence" value="ECO:0007669"/>
    <property type="project" value="TreeGrafter"/>
</dbReference>
<protein>
    <recommendedName>
        <fullName evidence="7">Ubiquitin-like protease family profile domain-containing protein</fullName>
    </recommendedName>
</protein>
<comment type="caution">
    <text evidence="8">The sequence shown here is derived from an EMBL/GenBank/DDBJ whole genome shotgun (WGS) entry which is preliminary data.</text>
</comment>
<dbReference type="EMBL" id="JAAAIN010000661">
    <property type="protein sequence ID" value="KAG0311934.1"/>
    <property type="molecule type" value="Genomic_DNA"/>
</dbReference>
<evidence type="ECO:0000256" key="6">
    <source>
        <dbReference type="SAM" id="MobiDB-lite"/>
    </source>
</evidence>
<feature type="region of interest" description="Disordered" evidence="6">
    <location>
        <begin position="559"/>
        <end position="586"/>
    </location>
</feature>
<dbReference type="PANTHER" id="PTHR46896">
    <property type="entry name" value="SENTRIN-SPECIFIC PROTEASE"/>
    <property type="match status" value="1"/>
</dbReference>
<keyword evidence="4" id="KW-0833">Ubl conjugation pathway</keyword>
<dbReference type="InterPro" id="IPR051947">
    <property type="entry name" value="Sentrin-specific_protease"/>
</dbReference>
<keyword evidence="5" id="KW-0378">Hydrolase</keyword>
<proteinExistence type="inferred from homology"/>
<feature type="compositionally biased region" description="Polar residues" evidence="6">
    <location>
        <begin position="353"/>
        <end position="363"/>
    </location>
</feature>
<feature type="region of interest" description="Disordered" evidence="6">
    <location>
        <begin position="503"/>
        <end position="544"/>
    </location>
</feature>
<organism evidence="8 9">
    <name type="scientific">Linnemannia gamsii</name>
    <dbReference type="NCBI Taxonomy" id="64522"/>
    <lineage>
        <taxon>Eukaryota</taxon>
        <taxon>Fungi</taxon>
        <taxon>Fungi incertae sedis</taxon>
        <taxon>Mucoromycota</taxon>
        <taxon>Mortierellomycotina</taxon>
        <taxon>Mortierellomycetes</taxon>
        <taxon>Mortierellales</taxon>
        <taxon>Mortierellaceae</taxon>
        <taxon>Linnemannia</taxon>
    </lineage>
</organism>
<dbReference type="PROSITE" id="PS50600">
    <property type="entry name" value="ULP_PROTEASE"/>
    <property type="match status" value="1"/>
</dbReference>
<dbReference type="InterPro" id="IPR003653">
    <property type="entry name" value="Peptidase_C48_C"/>
</dbReference>
<sequence>MQDFSGQGTAEVQRSALLQGSLETRKKQIPEEVVLLSDEDDMKDPKTVKRKKHAQDVVVNTNESHTTEKKSSSIVSRMKKDTAPVVSRSLSTYMDVDPSPASTHRSQAATPAVSRKLDRDSMSTKPGLSLANPATPLTKLNAGFAKTSTKPTQPSVKPVAPSAKPVSPSTVPSSSSAKPVLSSTVPTSPPTKPLFSIFASPNSPTSPVSSPNHARVLSPVTPSLSEKSLQMGVGTFPHLPLEKVRVGTKIDIKRQKMVVQLGPDRFIILIDKNSTKIPHETLKAVGYYIGGDTKLLVLATSEKLDPESILAPYYDPAQNSGKGRRLVLYTMSEGHHIEEYCDRLASMGYSTHKLTSDSADSDQSPAESSPAATSAIAPNIPGSPGDIQPRQTSIAVHIEDLARLFESDFLNDILIEFGLKYVYEGLEKSHPELAKRTYIFNSFFYQRLIAKPAAGMSSYDAVKSWTNKIDLFDMDFIVVPICEKAHWYLAIITYPGLLVRDSQDQPQKKSNESSSTASPIPSPVREPTSGSPPGSPVLPSVAESMESLTGSTEGLLRIKGEYGTDKGLTPKTEETTGRPKRFPRSSIPVDVDASPFIIILDSLGGYHPTVSKALRSYLQQELSARKGIKKTLTTDDVVGRYAKPPQQQNFSDCGLYLLHFAEVFLKNPRLLLDGIVNNKPEFEKYWMADELPNKREYYRDVVMQLAEDYKVYLAELQTPDTPSGQSLLQARTDKTGK</sequence>
<evidence type="ECO:0000256" key="2">
    <source>
        <dbReference type="ARBA" id="ARBA00022553"/>
    </source>
</evidence>
<feature type="compositionally biased region" description="Low complexity" evidence="6">
    <location>
        <begin position="154"/>
        <end position="186"/>
    </location>
</feature>
<feature type="compositionally biased region" description="Polar residues" evidence="6">
    <location>
        <begin position="100"/>
        <end position="109"/>
    </location>
</feature>
<comment type="similarity">
    <text evidence="1">Belongs to the peptidase C48 family.</text>
</comment>
<evidence type="ECO:0000259" key="7">
    <source>
        <dbReference type="PROSITE" id="PS50600"/>
    </source>
</evidence>
<dbReference type="Pfam" id="PF02902">
    <property type="entry name" value="Peptidase_C48"/>
    <property type="match status" value="1"/>
</dbReference>
<evidence type="ECO:0000256" key="1">
    <source>
        <dbReference type="ARBA" id="ARBA00005234"/>
    </source>
</evidence>
<dbReference type="InterPro" id="IPR038765">
    <property type="entry name" value="Papain-like_cys_pep_sf"/>
</dbReference>
<keyword evidence="2" id="KW-0597">Phosphoprotein</keyword>
<dbReference type="GO" id="GO:0005634">
    <property type="term" value="C:nucleus"/>
    <property type="evidence" value="ECO:0007669"/>
    <property type="project" value="TreeGrafter"/>
</dbReference>
<dbReference type="SUPFAM" id="SSF54001">
    <property type="entry name" value="Cysteine proteinases"/>
    <property type="match status" value="1"/>
</dbReference>
<evidence type="ECO:0000256" key="5">
    <source>
        <dbReference type="ARBA" id="ARBA00022801"/>
    </source>
</evidence>
<dbReference type="GO" id="GO:0016926">
    <property type="term" value="P:protein desumoylation"/>
    <property type="evidence" value="ECO:0007669"/>
    <property type="project" value="TreeGrafter"/>
</dbReference>
<feature type="compositionally biased region" description="Polar residues" evidence="6">
    <location>
        <begin position="1"/>
        <end position="22"/>
    </location>
</feature>
<reference evidence="8" key="1">
    <citation type="journal article" date="2020" name="Fungal Divers.">
        <title>Resolving the Mortierellaceae phylogeny through synthesis of multi-gene phylogenetics and phylogenomics.</title>
        <authorList>
            <person name="Vandepol N."/>
            <person name="Liber J."/>
            <person name="Desiro A."/>
            <person name="Na H."/>
            <person name="Kennedy M."/>
            <person name="Barry K."/>
            <person name="Grigoriev I.V."/>
            <person name="Miller A.N."/>
            <person name="O'Donnell K."/>
            <person name="Stajich J.E."/>
            <person name="Bonito G."/>
        </authorList>
    </citation>
    <scope>NUCLEOTIDE SEQUENCE</scope>
    <source>
        <strain evidence="8">NVP60</strain>
    </source>
</reference>
<gene>
    <name evidence="8" type="ORF">BGZ97_011550</name>
</gene>
<dbReference type="GO" id="GO:0070139">
    <property type="term" value="F:SUMO-specific endopeptidase activity"/>
    <property type="evidence" value="ECO:0007669"/>
    <property type="project" value="TreeGrafter"/>
</dbReference>
<evidence type="ECO:0000256" key="3">
    <source>
        <dbReference type="ARBA" id="ARBA00022670"/>
    </source>
</evidence>
<dbReference type="Gene3D" id="3.40.395.10">
    <property type="entry name" value="Adenoviral Proteinase, Chain A"/>
    <property type="match status" value="1"/>
</dbReference>
<dbReference type="OrthoDB" id="442460at2759"/>
<feature type="compositionally biased region" description="Low complexity" evidence="6">
    <location>
        <begin position="529"/>
        <end position="541"/>
    </location>
</feature>
<feature type="region of interest" description="Disordered" evidence="6">
    <location>
        <begin position="353"/>
        <end position="384"/>
    </location>
</feature>
<feature type="compositionally biased region" description="Low complexity" evidence="6">
    <location>
        <begin position="364"/>
        <end position="380"/>
    </location>
</feature>